<organism evidence="3 4">
    <name type="scientific">Egibacter rhizosphaerae</name>
    <dbReference type="NCBI Taxonomy" id="1670831"/>
    <lineage>
        <taxon>Bacteria</taxon>
        <taxon>Bacillati</taxon>
        <taxon>Actinomycetota</taxon>
        <taxon>Nitriliruptoria</taxon>
        <taxon>Egibacterales</taxon>
        <taxon>Egibacteraceae</taxon>
        <taxon>Egibacter</taxon>
    </lineage>
</organism>
<evidence type="ECO:0000313" key="4">
    <source>
        <dbReference type="Proteomes" id="UP000291469"/>
    </source>
</evidence>
<evidence type="ECO:0000313" key="3">
    <source>
        <dbReference type="EMBL" id="QBI20722.1"/>
    </source>
</evidence>
<dbReference type="EMBL" id="CP036402">
    <property type="protein sequence ID" value="QBI20722.1"/>
    <property type="molecule type" value="Genomic_DNA"/>
</dbReference>
<name>A0A411YI26_9ACTN</name>
<sequence length="284" mass="30003">MSTRGLTVSTPAQEGPIRRLRERLVLRAVRPTLDSGEGILDWGHVQSPSERRHGLLVLTDRRCLLSWAGRDEPDVGLPWEDLIGVETAEDAGRGPVLTLATSEQTAVAALPASSKARASRATRLLERVGELADHDCRAPEVQLQRRGLRGHTRRVGVTVAGLALLLVSAAFASPVVPGPGALTALAALALLATEYDWARDLYHWFRTVVESVRARYDAWRERRASRSAVSGSAAGADATTARAGVPGADAAAARSDAPVSGGAAARSSAGTELANLHAGPIRRS</sequence>
<reference evidence="3 4" key="1">
    <citation type="submission" date="2019-01" db="EMBL/GenBank/DDBJ databases">
        <title>Egibacter rhizosphaerae EGI 80759T.</title>
        <authorList>
            <person name="Chen D.-D."/>
            <person name="Tian Y."/>
            <person name="Jiao J.-Y."/>
            <person name="Zhang X.-T."/>
            <person name="Zhang Y.-G."/>
            <person name="Zhang Y."/>
            <person name="Xiao M."/>
            <person name="Shu W.-S."/>
            <person name="Li W.-J."/>
        </authorList>
    </citation>
    <scope>NUCLEOTIDE SEQUENCE [LARGE SCALE GENOMIC DNA]</scope>
    <source>
        <strain evidence="3 4">EGI 80759</strain>
    </source>
</reference>
<gene>
    <name evidence="3" type="ORF">ER308_14900</name>
</gene>
<evidence type="ECO:0000256" key="2">
    <source>
        <dbReference type="SAM" id="Phobius"/>
    </source>
</evidence>
<dbReference type="RefSeq" id="WP_131155715.1">
    <property type="nucleotide sequence ID" value="NZ_CP036402.1"/>
</dbReference>
<accession>A0A411YI26</accession>
<feature type="region of interest" description="Disordered" evidence="1">
    <location>
        <begin position="245"/>
        <end position="284"/>
    </location>
</feature>
<feature type="transmembrane region" description="Helical" evidence="2">
    <location>
        <begin position="155"/>
        <end position="175"/>
    </location>
</feature>
<dbReference type="Pfam" id="PF09656">
    <property type="entry name" value="PGPGW"/>
    <property type="match status" value="1"/>
</dbReference>
<keyword evidence="2" id="KW-0812">Transmembrane</keyword>
<keyword evidence="2" id="KW-1133">Transmembrane helix</keyword>
<keyword evidence="4" id="KW-1185">Reference proteome</keyword>
<dbReference type="KEGG" id="erz:ER308_14900"/>
<evidence type="ECO:0000256" key="1">
    <source>
        <dbReference type="SAM" id="MobiDB-lite"/>
    </source>
</evidence>
<keyword evidence="2" id="KW-0472">Membrane</keyword>
<dbReference type="Proteomes" id="UP000291469">
    <property type="component" value="Chromosome"/>
</dbReference>
<dbReference type="InterPro" id="IPR019099">
    <property type="entry name" value="Uncharacterised_PGPGW_TM"/>
</dbReference>
<proteinExistence type="predicted"/>
<dbReference type="AlphaFoldDB" id="A0A411YI26"/>
<feature type="compositionally biased region" description="Low complexity" evidence="1">
    <location>
        <begin position="245"/>
        <end position="270"/>
    </location>
</feature>
<protein>
    <submittedName>
        <fullName evidence="3">Uncharacterized protein</fullName>
    </submittedName>
</protein>